<dbReference type="Proteomes" id="UP001175271">
    <property type="component" value="Unassembled WGS sequence"/>
</dbReference>
<accession>A0AA39ITN5</accession>
<organism evidence="1 2">
    <name type="scientific">Steinernema hermaphroditum</name>
    <dbReference type="NCBI Taxonomy" id="289476"/>
    <lineage>
        <taxon>Eukaryota</taxon>
        <taxon>Metazoa</taxon>
        <taxon>Ecdysozoa</taxon>
        <taxon>Nematoda</taxon>
        <taxon>Chromadorea</taxon>
        <taxon>Rhabditida</taxon>
        <taxon>Tylenchina</taxon>
        <taxon>Panagrolaimomorpha</taxon>
        <taxon>Strongyloidoidea</taxon>
        <taxon>Steinernematidae</taxon>
        <taxon>Steinernema</taxon>
    </lineage>
</organism>
<name>A0AA39ITN5_9BILA</name>
<sequence>MDAVPTLFMEDVFIILGQRGLSNAKQLSSPWSLEAEATQNKIHVLMVFTDFELGKILVTARPRIELCAVGGRNDVPLSSVDSKFITQFHVRDVNYNGEDYPTEWKEITLDHAQRLINVVRPKIERRKPLKYNRYDSNRLNITRIDAEKDKWDLGRTLLSMRLPVDDIYISNIDGYESEIEKFFENLGPLYNIWISHSAASNLSSRCFDLLCEKFVPTNGGILRFEKYVSREQLEKLVLKCEMSETKVYFEVMFADFEGERTLQKIFNFEKLYSKTKFEEGYFFALKEGAKLEVIVRDLGAEVEWGWDTITVNI</sequence>
<proteinExistence type="predicted"/>
<dbReference type="EMBL" id="JAUCMV010000001">
    <property type="protein sequence ID" value="KAK0429327.1"/>
    <property type="molecule type" value="Genomic_DNA"/>
</dbReference>
<evidence type="ECO:0000313" key="2">
    <source>
        <dbReference type="Proteomes" id="UP001175271"/>
    </source>
</evidence>
<keyword evidence="2" id="KW-1185">Reference proteome</keyword>
<evidence type="ECO:0000313" key="1">
    <source>
        <dbReference type="EMBL" id="KAK0429327.1"/>
    </source>
</evidence>
<comment type="caution">
    <text evidence="1">The sequence shown here is derived from an EMBL/GenBank/DDBJ whole genome shotgun (WGS) entry which is preliminary data.</text>
</comment>
<gene>
    <name evidence="1" type="ORF">QR680_011321</name>
</gene>
<dbReference type="AlphaFoldDB" id="A0AA39ITN5"/>
<reference evidence="1" key="1">
    <citation type="submission" date="2023-06" db="EMBL/GenBank/DDBJ databases">
        <title>Genomic analysis of the entomopathogenic nematode Steinernema hermaphroditum.</title>
        <authorList>
            <person name="Schwarz E.M."/>
            <person name="Heppert J.K."/>
            <person name="Baniya A."/>
            <person name="Schwartz H.T."/>
            <person name="Tan C.-H."/>
            <person name="Antoshechkin I."/>
            <person name="Sternberg P.W."/>
            <person name="Goodrich-Blair H."/>
            <person name="Dillman A.R."/>
        </authorList>
    </citation>
    <scope>NUCLEOTIDE SEQUENCE</scope>
    <source>
        <strain evidence="1">PS9179</strain>
        <tissue evidence="1">Whole animal</tissue>
    </source>
</reference>
<protein>
    <submittedName>
        <fullName evidence="1">Uncharacterized protein</fullName>
    </submittedName>
</protein>